<keyword evidence="5" id="KW-0805">Transcription regulation</keyword>
<dbReference type="PANTHER" id="PTHR42713:SF3">
    <property type="entry name" value="TRANSCRIPTIONAL REGULATORY PROTEIN HPTR"/>
    <property type="match status" value="1"/>
</dbReference>
<keyword evidence="4" id="KW-0902">Two-component regulatory system</keyword>
<keyword evidence="6" id="KW-0238">DNA-binding</keyword>
<dbReference type="KEGG" id="ppsc:EHS13_07845"/>
<evidence type="ECO:0000313" key="11">
    <source>
        <dbReference type="EMBL" id="QGQ94795.1"/>
    </source>
</evidence>
<dbReference type="SMART" id="SM00342">
    <property type="entry name" value="HTH_ARAC"/>
    <property type="match status" value="1"/>
</dbReference>
<dbReference type="PRINTS" id="PR00032">
    <property type="entry name" value="HTHARAC"/>
</dbReference>
<evidence type="ECO:0000313" key="12">
    <source>
        <dbReference type="Proteomes" id="UP000426246"/>
    </source>
</evidence>
<dbReference type="InterPro" id="IPR011006">
    <property type="entry name" value="CheY-like_superfamily"/>
</dbReference>
<evidence type="ECO:0000256" key="5">
    <source>
        <dbReference type="ARBA" id="ARBA00023015"/>
    </source>
</evidence>
<dbReference type="SUPFAM" id="SSF52172">
    <property type="entry name" value="CheY-like"/>
    <property type="match status" value="1"/>
</dbReference>
<dbReference type="PANTHER" id="PTHR42713">
    <property type="entry name" value="HISTIDINE KINASE-RELATED"/>
    <property type="match status" value="1"/>
</dbReference>
<evidence type="ECO:0000256" key="1">
    <source>
        <dbReference type="ARBA" id="ARBA00004496"/>
    </source>
</evidence>
<gene>
    <name evidence="11" type="ORF">EHS13_07845</name>
</gene>
<feature type="modified residue" description="4-aspartylphosphate" evidence="8">
    <location>
        <position position="55"/>
    </location>
</feature>
<evidence type="ECO:0000259" key="9">
    <source>
        <dbReference type="PROSITE" id="PS01124"/>
    </source>
</evidence>
<dbReference type="InterPro" id="IPR018062">
    <property type="entry name" value="HTH_AraC-typ_CS"/>
</dbReference>
<keyword evidence="2" id="KW-0963">Cytoplasm</keyword>
<dbReference type="InterPro" id="IPR051552">
    <property type="entry name" value="HptR"/>
</dbReference>
<comment type="subcellular location">
    <subcellularLocation>
        <location evidence="1">Cytoplasm</location>
    </subcellularLocation>
</comment>
<dbReference type="Gene3D" id="3.40.50.2300">
    <property type="match status" value="1"/>
</dbReference>
<dbReference type="RefSeq" id="WP_155699804.1">
    <property type="nucleotide sequence ID" value="NZ_CP034235.1"/>
</dbReference>
<dbReference type="PROSITE" id="PS00041">
    <property type="entry name" value="HTH_ARAC_FAMILY_1"/>
    <property type="match status" value="1"/>
</dbReference>
<feature type="domain" description="Response regulatory" evidence="10">
    <location>
        <begin position="3"/>
        <end position="120"/>
    </location>
</feature>
<protein>
    <submittedName>
        <fullName evidence="11">Response regulator</fullName>
    </submittedName>
</protein>
<dbReference type="EMBL" id="CP034235">
    <property type="protein sequence ID" value="QGQ94795.1"/>
    <property type="molecule type" value="Genomic_DNA"/>
</dbReference>
<organism evidence="11 12">
    <name type="scientific">Paenibacillus psychroresistens</name>
    <dbReference type="NCBI Taxonomy" id="1778678"/>
    <lineage>
        <taxon>Bacteria</taxon>
        <taxon>Bacillati</taxon>
        <taxon>Bacillota</taxon>
        <taxon>Bacilli</taxon>
        <taxon>Bacillales</taxon>
        <taxon>Paenibacillaceae</taxon>
        <taxon>Paenibacillus</taxon>
    </lineage>
</organism>
<sequence length="244" mass="28511">MMKIAIVDDEMKIRLGLAKMIEQASLNYKIIGCYPNGEEALKEIKLIGVDVVITDIKMPDMDGLQLTKEIREWNSTVHCIILSGFRDFDFARMAMRNGVEDYLTKPVNREELYRLLERLNNNLQIEIPPKADVDQAVISRIISLAVKQMDEEYYKDFNLKELSEKAALNPNYIRQLFRSQKGQSITDYLMHLRVEKAKELLKYNLELKVYEVGELVGYSDAVYFNRMFKKIVGMTPKYYKENSR</sequence>
<reference evidence="12" key="1">
    <citation type="submission" date="2018-11" db="EMBL/GenBank/DDBJ databases">
        <title>Complete genome sequence of Paenibacillus sp. ML311-T8.</title>
        <authorList>
            <person name="Nam Y.-D."/>
            <person name="Kang J."/>
            <person name="Chung W.-H."/>
            <person name="Park Y.S."/>
        </authorList>
    </citation>
    <scope>NUCLEOTIDE SEQUENCE [LARGE SCALE GENOMIC DNA]</scope>
    <source>
        <strain evidence="12">ML311-T8</strain>
    </source>
</reference>
<evidence type="ECO:0000256" key="2">
    <source>
        <dbReference type="ARBA" id="ARBA00022490"/>
    </source>
</evidence>
<dbReference type="Pfam" id="PF12833">
    <property type="entry name" value="HTH_18"/>
    <property type="match status" value="1"/>
</dbReference>
<dbReference type="GO" id="GO:0043565">
    <property type="term" value="F:sequence-specific DNA binding"/>
    <property type="evidence" value="ECO:0007669"/>
    <property type="project" value="InterPro"/>
</dbReference>
<dbReference type="PROSITE" id="PS50110">
    <property type="entry name" value="RESPONSE_REGULATORY"/>
    <property type="match status" value="1"/>
</dbReference>
<dbReference type="Pfam" id="PF00072">
    <property type="entry name" value="Response_reg"/>
    <property type="match status" value="1"/>
</dbReference>
<dbReference type="InterPro" id="IPR020449">
    <property type="entry name" value="Tscrpt_reg_AraC-type_HTH"/>
</dbReference>
<evidence type="ECO:0000256" key="4">
    <source>
        <dbReference type="ARBA" id="ARBA00023012"/>
    </source>
</evidence>
<evidence type="ECO:0000256" key="3">
    <source>
        <dbReference type="ARBA" id="ARBA00022553"/>
    </source>
</evidence>
<dbReference type="Gene3D" id="1.10.10.60">
    <property type="entry name" value="Homeodomain-like"/>
    <property type="match status" value="2"/>
</dbReference>
<dbReference type="SUPFAM" id="SSF46689">
    <property type="entry name" value="Homeodomain-like"/>
    <property type="match status" value="2"/>
</dbReference>
<dbReference type="InterPro" id="IPR009057">
    <property type="entry name" value="Homeodomain-like_sf"/>
</dbReference>
<dbReference type="Proteomes" id="UP000426246">
    <property type="component" value="Chromosome"/>
</dbReference>
<keyword evidence="7" id="KW-0804">Transcription</keyword>
<dbReference type="PROSITE" id="PS01124">
    <property type="entry name" value="HTH_ARAC_FAMILY_2"/>
    <property type="match status" value="1"/>
</dbReference>
<name>A0A6B8RGS8_9BACL</name>
<dbReference type="GO" id="GO:0000160">
    <property type="term" value="P:phosphorelay signal transduction system"/>
    <property type="evidence" value="ECO:0007669"/>
    <property type="project" value="UniProtKB-KW"/>
</dbReference>
<dbReference type="SMART" id="SM00448">
    <property type="entry name" value="REC"/>
    <property type="match status" value="1"/>
</dbReference>
<dbReference type="OrthoDB" id="1699at2"/>
<keyword evidence="12" id="KW-1185">Reference proteome</keyword>
<evidence type="ECO:0000256" key="7">
    <source>
        <dbReference type="ARBA" id="ARBA00023163"/>
    </source>
</evidence>
<proteinExistence type="predicted"/>
<keyword evidence="3 8" id="KW-0597">Phosphoprotein</keyword>
<evidence type="ECO:0000256" key="6">
    <source>
        <dbReference type="ARBA" id="ARBA00023125"/>
    </source>
</evidence>
<feature type="domain" description="HTH araC/xylS-type" evidence="9">
    <location>
        <begin position="139"/>
        <end position="242"/>
    </location>
</feature>
<dbReference type="GO" id="GO:0005737">
    <property type="term" value="C:cytoplasm"/>
    <property type="evidence" value="ECO:0007669"/>
    <property type="project" value="UniProtKB-SubCell"/>
</dbReference>
<dbReference type="GO" id="GO:0003700">
    <property type="term" value="F:DNA-binding transcription factor activity"/>
    <property type="evidence" value="ECO:0007669"/>
    <property type="project" value="InterPro"/>
</dbReference>
<dbReference type="AlphaFoldDB" id="A0A6B8RGS8"/>
<dbReference type="InterPro" id="IPR001789">
    <property type="entry name" value="Sig_transdc_resp-reg_receiver"/>
</dbReference>
<evidence type="ECO:0000259" key="10">
    <source>
        <dbReference type="PROSITE" id="PS50110"/>
    </source>
</evidence>
<dbReference type="InterPro" id="IPR018060">
    <property type="entry name" value="HTH_AraC"/>
</dbReference>
<evidence type="ECO:0000256" key="8">
    <source>
        <dbReference type="PROSITE-ProRule" id="PRU00169"/>
    </source>
</evidence>
<accession>A0A6B8RGS8</accession>
<dbReference type="CDD" id="cd17536">
    <property type="entry name" value="REC_YesN-like"/>
    <property type="match status" value="1"/>
</dbReference>